<dbReference type="RefSeq" id="WP_022636975.1">
    <property type="nucleotide sequence ID" value="NZ_ASJR01000011.1"/>
</dbReference>
<proteinExistence type="predicted"/>
<dbReference type="EMBL" id="ASJR01000011">
    <property type="protein sequence ID" value="ERP31656.1"/>
    <property type="molecule type" value="Genomic_DNA"/>
</dbReference>
<dbReference type="InterPro" id="IPR011006">
    <property type="entry name" value="CheY-like_superfamily"/>
</dbReference>
<comment type="caution">
    <text evidence="1">The sequence shown here is derived from an EMBL/GenBank/DDBJ whole genome shotgun (WGS) entry which is preliminary data.</text>
</comment>
<evidence type="ECO:0000313" key="1">
    <source>
        <dbReference type="EMBL" id="ERP31656.1"/>
    </source>
</evidence>
<dbReference type="SUPFAM" id="SSF52172">
    <property type="entry name" value="CheY-like"/>
    <property type="match status" value="1"/>
</dbReference>
<protein>
    <recommendedName>
        <fullName evidence="3">Response regulatory domain-containing protein</fullName>
    </recommendedName>
</protein>
<sequence length="113" mass="12578">MKILLLEESRGFRDTLHDALQKAGHEPALCHDSGAFIEAALSVGYDCAVIDVRSWFRGEALYSYMNILEKMDPIPMLFHHTPEGFKTLDGREPVAEDIVLEGSCSVDDIVQAL</sequence>
<organism evidence="1 2">
    <name type="scientific">Chitinivibrio alkaliphilus ACht1</name>
    <dbReference type="NCBI Taxonomy" id="1313304"/>
    <lineage>
        <taxon>Bacteria</taxon>
        <taxon>Pseudomonadati</taxon>
        <taxon>Fibrobacterota</taxon>
        <taxon>Chitinivibrionia</taxon>
        <taxon>Chitinivibrionales</taxon>
        <taxon>Chitinivibrionaceae</taxon>
        <taxon>Chitinivibrio</taxon>
    </lineage>
</organism>
<reference evidence="1 2" key="1">
    <citation type="journal article" date="2013" name="Environ. Microbiol.">
        <title>Genome analysis of Chitinivibrio alkaliphilus gen. nov., sp. nov., a novel extremely haloalkaliphilic anaerobic chitinolytic bacterium from the candidate phylum Termite Group 3.</title>
        <authorList>
            <person name="Sorokin D.Y."/>
            <person name="Gumerov V.M."/>
            <person name="Rakitin A.L."/>
            <person name="Beletsky A.V."/>
            <person name="Damste J.S."/>
            <person name="Muyzer G."/>
            <person name="Mardanov A.V."/>
            <person name="Ravin N.V."/>
        </authorList>
    </citation>
    <scope>NUCLEOTIDE SEQUENCE [LARGE SCALE GENOMIC DNA]</scope>
    <source>
        <strain evidence="1 2">ACht1</strain>
    </source>
</reference>
<evidence type="ECO:0008006" key="3">
    <source>
        <dbReference type="Google" id="ProtNLM"/>
    </source>
</evidence>
<gene>
    <name evidence="1" type="ORF">CALK_1520</name>
</gene>
<dbReference type="AlphaFoldDB" id="U7D7V7"/>
<accession>U7D7V7</accession>
<dbReference type="OrthoDB" id="9808843at2"/>
<evidence type="ECO:0000313" key="2">
    <source>
        <dbReference type="Proteomes" id="UP000017148"/>
    </source>
</evidence>
<dbReference type="STRING" id="1313304.CALK_1520"/>
<name>U7D7V7_9BACT</name>
<dbReference type="Proteomes" id="UP000017148">
    <property type="component" value="Unassembled WGS sequence"/>
</dbReference>
<keyword evidence="2" id="KW-1185">Reference proteome</keyword>